<keyword evidence="1" id="KW-0418">Kinase</keyword>
<feature type="domain" description="Histidine kinase/HSP90-like ATPase" evidence="2">
    <location>
        <begin position="27"/>
        <end position="142"/>
    </location>
</feature>
<accession>A0A7H0IQA5</accession>
<dbReference type="InterPro" id="IPR036890">
    <property type="entry name" value="HATPase_C_sf"/>
</dbReference>
<keyword evidence="1" id="KW-0808">Transferase</keyword>
<dbReference type="InterPro" id="IPR050267">
    <property type="entry name" value="Anti-sigma-factor_SerPK"/>
</dbReference>
<sequence length="152" mass="16031">MALPDVTTSGGPPPELTRSANRVDFVLPATAESVAEARRRTRHHIDAWPLASGSRDEAALVMSELVTNAVVHTDSRTVTCTLAATVGQLLVQVRDSGTGESTPEPSCPPLHRPGGRGLMIVETVSRCWGASRPADGGHVVWAVIETSSTADR</sequence>
<dbReference type="AlphaFoldDB" id="A0A7H0IQA5"/>
<dbReference type="PANTHER" id="PTHR35526">
    <property type="entry name" value="ANTI-SIGMA-F FACTOR RSBW-RELATED"/>
    <property type="match status" value="1"/>
</dbReference>
<dbReference type="GO" id="GO:0005524">
    <property type="term" value="F:ATP binding"/>
    <property type="evidence" value="ECO:0007669"/>
    <property type="project" value="UniProtKB-KW"/>
</dbReference>
<dbReference type="EMBL" id="CP060828">
    <property type="protein sequence ID" value="QNP74971.1"/>
    <property type="molecule type" value="Genomic_DNA"/>
</dbReference>
<dbReference type="SUPFAM" id="SSF55874">
    <property type="entry name" value="ATPase domain of HSP90 chaperone/DNA topoisomerase II/histidine kinase"/>
    <property type="match status" value="1"/>
</dbReference>
<keyword evidence="3" id="KW-0067">ATP-binding</keyword>
<dbReference type="RefSeq" id="WP_187751894.1">
    <property type="nucleotide sequence ID" value="NZ_CP060828.1"/>
</dbReference>
<dbReference type="GO" id="GO:0004674">
    <property type="term" value="F:protein serine/threonine kinase activity"/>
    <property type="evidence" value="ECO:0007669"/>
    <property type="project" value="UniProtKB-KW"/>
</dbReference>
<name>A0A7H0IQA5_9ACTN</name>
<dbReference type="InterPro" id="IPR003594">
    <property type="entry name" value="HATPase_dom"/>
</dbReference>
<proteinExistence type="predicted"/>
<evidence type="ECO:0000256" key="1">
    <source>
        <dbReference type="ARBA" id="ARBA00022527"/>
    </source>
</evidence>
<evidence type="ECO:0000313" key="4">
    <source>
        <dbReference type="Proteomes" id="UP000516052"/>
    </source>
</evidence>
<gene>
    <name evidence="3" type="ORF">IAG44_39865</name>
</gene>
<keyword evidence="1" id="KW-0723">Serine/threonine-protein kinase</keyword>
<dbReference type="Gene3D" id="3.30.565.10">
    <property type="entry name" value="Histidine kinase-like ATPase, C-terminal domain"/>
    <property type="match status" value="1"/>
</dbReference>
<dbReference type="KEGG" id="sroi:IAG44_39865"/>
<protein>
    <submittedName>
        <fullName evidence="3">ATP-binding protein</fullName>
    </submittedName>
</protein>
<dbReference type="Pfam" id="PF13581">
    <property type="entry name" value="HATPase_c_2"/>
    <property type="match status" value="1"/>
</dbReference>
<organism evidence="3 4">
    <name type="scientific">Streptomyces roseirectus</name>
    <dbReference type="NCBI Taxonomy" id="2768066"/>
    <lineage>
        <taxon>Bacteria</taxon>
        <taxon>Bacillati</taxon>
        <taxon>Actinomycetota</taxon>
        <taxon>Actinomycetes</taxon>
        <taxon>Kitasatosporales</taxon>
        <taxon>Streptomycetaceae</taxon>
        <taxon>Streptomyces</taxon>
    </lineage>
</organism>
<dbReference type="PANTHER" id="PTHR35526:SF3">
    <property type="entry name" value="ANTI-SIGMA-F FACTOR RSBW"/>
    <property type="match status" value="1"/>
</dbReference>
<evidence type="ECO:0000259" key="2">
    <source>
        <dbReference type="Pfam" id="PF13581"/>
    </source>
</evidence>
<keyword evidence="3" id="KW-0547">Nucleotide-binding</keyword>
<reference evidence="3 4" key="1">
    <citation type="submission" date="2020-08" db="EMBL/GenBank/DDBJ databases">
        <title>A novel species.</title>
        <authorList>
            <person name="Gao J."/>
        </authorList>
    </citation>
    <scope>NUCLEOTIDE SEQUENCE [LARGE SCALE GENOMIC DNA]</scope>
    <source>
        <strain evidence="3 4">CRXT-G-22</strain>
    </source>
</reference>
<keyword evidence="4" id="KW-1185">Reference proteome</keyword>
<dbReference type="Proteomes" id="UP000516052">
    <property type="component" value="Chromosome"/>
</dbReference>
<evidence type="ECO:0000313" key="3">
    <source>
        <dbReference type="EMBL" id="QNP74971.1"/>
    </source>
</evidence>
<dbReference type="CDD" id="cd16936">
    <property type="entry name" value="HATPase_RsbW-like"/>
    <property type="match status" value="1"/>
</dbReference>